<protein>
    <submittedName>
        <fullName evidence="5">HlyD family secretion protein</fullName>
    </submittedName>
</protein>
<dbReference type="RefSeq" id="WP_207144348.1">
    <property type="nucleotide sequence ID" value="NZ_JAEKJZ010000009.1"/>
</dbReference>
<dbReference type="Gene3D" id="2.40.50.100">
    <property type="match status" value="1"/>
</dbReference>
<name>A0A939J6S5_9HYPH</name>
<dbReference type="InterPro" id="IPR050465">
    <property type="entry name" value="UPF0194_transport"/>
</dbReference>
<dbReference type="AlphaFoldDB" id="A0A939J6S5"/>
<organism evidence="5 6">
    <name type="scientific">Roseibium aggregatum</name>
    <dbReference type="NCBI Taxonomy" id="187304"/>
    <lineage>
        <taxon>Bacteria</taxon>
        <taxon>Pseudomonadati</taxon>
        <taxon>Pseudomonadota</taxon>
        <taxon>Alphaproteobacteria</taxon>
        <taxon>Hyphomicrobiales</taxon>
        <taxon>Stappiaceae</taxon>
        <taxon>Roseibium</taxon>
    </lineage>
</organism>
<evidence type="ECO:0000256" key="2">
    <source>
        <dbReference type="ARBA" id="ARBA00023054"/>
    </source>
</evidence>
<dbReference type="EMBL" id="JAEKJZ010000009">
    <property type="protein sequence ID" value="MBN9674052.1"/>
    <property type="molecule type" value="Genomic_DNA"/>
</dbReference>
<keyword evidence="4" id="KW-0812">Transmembrane</keyword>
<feature type="transmembrane region" description="Helical" evidence="4">
    <location>
        <begin position="29"/>
        <end position="53"/>
    </location>
</feature>
<dbReference type="Proteomes" id="UP000664096">
    <property type="component" value="Unassembled WGS sequence"/>
</dbReference>
<feature type="coiled-coil region" evidence="3">
    <location>
        <begin position="101"/>
        <end position="128"/>
    </location>
</feature>
<evidence type="ECO:0000313" key="5">
    <source>
        <dbReference type="EMBL" id="MBN9674052.1"/>
    </source>
</evidence>
<dbReference type="PANTHER" id="PTHR32347">
    <property type="entry name" value="EFFLUX SYSTEM COMPONENT YKNX-RELATED"/>
    <property type="match status" value="1"/>
</dbReference>
<comment type="caution">
    <text evidence="5">The sequence shown here is derived from an EMBL/GenBank/DDBJ whole genome shotgun (WGS) entry which is preliminary data.</text>
</comment>
<feature type="transmembrane region" description="Helical" evidence="4">
    <location>
        <begin position="6"/>
        <end position="22"/>
    </location>
</feature>
<evidence type="ECO:0000256" key="4">
    <source>
        <dbReference type="SAM" id="Phobius"/>
    </source>
</evidence>
<comment type="subcellular location">
    <subcellularLocation>
        <location evidence="1">Cell envelope</location>
    </subcellularLocation>
</comment>
<proteinExistence type="predicted"/>
<dbReference type="GO" id="GO:0030313">
    <property type="term" value="C:cell envelope"/>
    <property type="evidence" value="ECO:0007669"/>
    <property type="project" value="UniProtKB-SubCell"/>
</dbReference>
<feature type="coiled-coil region" evidence="3">
    <location>
        <begin position="167"/>
        <end position="194"/>
    </location>
</feature>
<accession>A0A939J6S5</accession>
<dbReference type="Gene3D" id="2.40.30.170">
    <property type="match status" value="1"/>
</dbReference>
<dbReference type="SUPFAM" id="SSF111369">
    <property type="entry name" value="HlyD-like secretion proteins"/>
    <property type="match status" value="3"/>
</dbReference>
<evidence type="ECO:0000256" key="1">
    <source>
        <dbReference type="ARBA" id="ARBA00004196"/>
    </source>
</evidence>
<sequence length="384" mass="42658">MTIALLILVFYALIMWLVFYKYRLLKFNIAWGVVTFWVGFHVLFLLVVFLRFYTPFSIDGHVIRQTVQIAPRLPHPTLLEEVFVAQNEKVKKGAKLYQFDKTLYAAQLAEAQANLQTARQNALILQQDIDLARDSLDQARASESYAATQVKRYTDLVPKGGARQETLDKWVSDLSAATAEVAEAEANLRKAQFAADAKIDGVNAQVAASQAQVDQAQFYLDQTTIYAPEDGTIISQQARPGLVVGGFRIASIAAFVADADPYFLATFYQEHLKFVEAGQPVEVALDIYPGRVFAGKVKAIWEGTGQGQIVPHGRVPEFLFMSPQGRFAVEIDLDDDPALEKRYPGGAHGAVAIYTGGGGDWVAVLRRMNLRLYSWANFIVPFDV</sequence>
<keyword evidence="4" id="KW-1133">Transmembrane helix</keyword>
<reference evidence="5" key="1">
    <citation type="submission" date="2020-12" db="EMBL/GenBank/DDBJ databases">
        <title>Oil enriched cultivation method for isolating marine PHA-producing bacteria.</title>
        <authorList>
            <person name="Zheng W."/>
            <person name="Yu S."/>
            <person name="Huang Y."/>
        </authorList>
    </citation>
    <scope>NUCLEOTIDE SEQUENCE</scope>
    <source>
        <strain evidence="5">SY-2-12</strain>
    </source>
</reference>
<keyword evidence="4" id="KW-0472">Membrane</keyword>
<dbReference type="Gene3D" id="1.10.287.470">
    <property type="entry name" value="Helix hairpin bin"/>
    <property type="match status" value="1"/>
</dbReference>
<keyword evidence="2 3" id="KW-0175">Coiled coil</keyword>
<gene>
    <name evidence="5" type="ORF">JF539_27085</name>
</gene>
<evidence type="ECO:0000313" key="6">
    <source>
        <dbReference type="Proteomes" id="UP000664096"/>
    </source>
</evidence>
<evidence type="ECO:0000256" key="3">
    <source>
        <dbReference type="SAM" id="Coils"/>
    </source>
</evidence>